<reference evidence="1 2" key="1">
    <citation type="submission" date="2018-02" db="EMBL/GenBank/DDBJ databases">
        <title>The draft genome of Phyllobacterium sp. 1N-3.</title>
        <authorList>
            <person name="Liu L."/>
            <person name="Li L."/>
            <person name="Zhang X."/>
            <person name="Wang T."/>
            <person name="Liang L."/>
        </authorList>
    </citation>
    <scope>NUCLEOTIDE SEQUENCE [LARGE SCALE GENOMIC DNA]</scope>
    <source>
        <strain evidence="1 2">1N-3</strain>
    </source>
</reference>
<sequence length="77" mass="8511">MAAPDDFMAGHYVATATVNSTRRNLFYFAPGQERHIATLVGGSRTRIAEFDADCQRIVRALAHYDAQNAHNDDKGES</sequence>
<name>A0A2S9ISN5_9HYPH</name>
<evidence type="ECO:0000313" key="1">
    <source>
        <dbReference type="EMBL" id="PRD43537.1"/>
    </source>
</evidence>
<organism evidence="1 2">
    <name type="scientific">Phyllobacterium phragmitis</name>
    <dbReference type="NCBI Taxonomy" id="2670329"/>
    <lineage>
        <taxon>Bacteria</taxon>
        <taxon>Pseudomonadati</taxon>
        <taxon>Pseudomonadota</taxon>
        <taxon>Alphaproteobacteria</taxon>
        <taxon>Hyphomicrobiales</taxon>
        <taxon>Phyllobacteriaceae</taxon>
        <taxon>Phyllobacterium</taxon>
    </lineage>
</organism>
<gene>
    <name evidence="1" type="ORF">C5748_09700</name>
</gene>
<comment type="caution">
    <text evidence="1">The sequence shown here is derived from an EMBL/GenBank/DDBJ whole genome shotgun (WGS) entry which is preliminary data.</text>
</comment>
<evidence type="ECO:0000313" key="2">
    <source>
        <dbReference type="Proteomes" id="UP000239434"/>
    </source>
</evidence>
<proteinExistence type="predicted"/>
<dbReference type="Proteomes" id="UP000239434">
    <property type="component" value="Unassembled WGS sequence"/>
</dbReference>
<dbReference type="AlphaFoldDB" id="A0A2S9ISN5"/>
<dbReference type="RefSeq" id="WP_105741749.1">
    <property type="nucleotide sequence ID" value="NZ_PVBR01000006.1"/>
</dbReference>
<accession>A0A2S9ISN5</accession>
<protein>
    <submittedName>
        <fullName evidence="1">Uncharacterized protein</fullName>
    </submittedName>
</protein>
<keyword evidence="2" id="KW-1185">Reference proteome</keyword>
<dbReference type="EMBL" id="PVBR01000006">
    <property type="protein sequence ID" value="PRD43537.1"/>
    <property type="molecule type" value="Genomic_DNA"/>
</dbReference>